<dbReference type="PANTHER" id="PTHR43546">
    <property type="entry name" value="UPF0173 METAL-DEPENDENT HYDROLASE MJ1163-RELATED"/>
    <property type="match status" value="1"/>
</dbReference>
<evidence type="ECO:0000256" key="3">
    <source>
        <dbReference type="ARBA" id="ARBA00034301"/>
    </source>
</evidence>
<comment type="function">
    <text evidence="3">Counteracts the endogenous Pycsar antiviral defense system. Phosphodiesterase that enables metal-dependent hydrolysis of host cyclic nucleotide Pycsar defense signals such as cCMP and cUMP.</text>
</comment>
<dbReference type="InterPro" id="IPR001279">
    <property type="entry name" value="Metallo-B-lactamas"/>
</dbReference>
<reference evidence="7" key="1">
    <citation type="journal article" date="2019" name="Int. J. Syst. Evol. Microbiol.">
        <title>The Global Catalogue of Microorganisms (GCM) 10K type strain sequencing project: providing services to taxonomists for standard genome sequencing and annotation.</title>
        <authorList>
            <consortium name="The Broad Institute Genomics Platform"/>
            <consortium name="The Broad Institute Genome Sequencing Center for Infectious Disease"/>
            <person name="Wu L."/>
            <person name="Ma J."/>
        </authorList>
    </citation>
    <scope>NUCLEOTIDE SEQUENCE [LARGE SCALE GENOMIC DNA]</scope>
    <source>
        <strain evidence="7">CGMCC 1.3240</strain>
    </source>
</reference>
<accession>A0ABW0VTV5</accession>
<comment type="caution">
    <text evidence="6">The sequence shown here is derived from an EMBL/GenBank/DDBJ whole genome shotgun (WGS) entry which is preliminary data.</text>
</comment>
<evidence type="ECO:0000256" key="4">
    <source>
        <dbReference type="ARBA" id="ARBA00048505"/>
    </source>
</evidence>
<organism evidence="6 7">
    <name type="scientific">Paenibacillus solisilvae</name>
    <dbReference type="NCBI Taxonomy" id="2486751"/>
    <lineage>
        <taxon>Bacteria</taxon>
        <taxon>Bacillati</taxon>
        <taxon>Bacillota</taxon>
        <taxon>Bacilli</taxon>
        <taxon>Bacillales</taxon>
        <taxon>Paenibacillaceae</taxon>
        <taxon>Paenibacillus</taxon>
    </lineage>
</organism>
<dbReference type="EMBL" id="JBHSOW010000032">
    <property type="protein sequence ID" value="MFC5649317.1"/>
    <property type="molecule type" value="Genomic_DNA"/>
</dbReference>
<name>A0ABW0VTV5_9BACL</name>
<dbReference type="InterPro" id="IPR036866">
    <property type="entry name" value="RibonucZ/Hydroxyglut_hydro"/>
</dbReference>
<evidence type="ECO:0000256" key="2">
    <source>
        <dbReference type="ARBA" id="ARBA00034221"/>
    </source>
</evidence>
<proteinExistence type="predicted"/>
<evidence type="ECO:0000313" key="7">
    <source>
        <dbReference type="Proteomes" id="UP001596047"/>
    </source>
</evidence>
<keyword evidence="7" id="KW-1185">Reference proteome</keyword>
<gene>
    <name evidence="6" type="ORF">ACFPYJ_09275</name>
</gene>
<evidence type="ECO:0000256" key="1">
    <source>
        <dbReference type="ARBA" id="ARBA00022801"/>
    </source>
</evidence>
<protein>
    <submittedName>
        <fullName evidence="6">MBL fold metallo-hydrolase</fullName>
    </submittedName>
</protein>
<feature type="domain" description="Metallo-beta-lactamase" evidence="5">
    <location>
        <begin position="19"/>
        <end position="213"/>
    </location>
</feature>
<evidence type="ECO:0000313" key="6">
    <source>
        <dbReference type="EMBL" id="MFC5649317.1"/>
    </source>
</evidence>
<dbReference type="Proteomes" id="UP001596047">
    <property type="component" value="Unassembled WGS sequence"/>
</dbReference>
<comment type="catalytic activity">
    <reaction evidence="2">
        <text>3',5'-cyclic CMP + H2O = CMP + H(+)</text>
        <dbReference type="Rhea" id="RHEA:72675"/>
        <dbReference type="ChEBI" id="CHEBI:15377"/>
        <dbReference type="ChEBI" id="CHEBI:15378"/>
        <dbReference type="ChEBI" id="CHEBI:58003"/>
        <dbReference type="ChEBI" id="CHEBI:60377"/>
    </reaction>
    <physiologicalReaction direction="left-to-right" evidence="2">
        <dbReference type="Rhea" id="RHEA:72676"/>
    </physiologicalReaction>
</comment>
<dbReference type="Pfam" id="PF12706">
    <property type="entry name" value="Lactamase_B_2"/>
    <property type="match status" value="1"/>
</dbReference>
<dbReference type="SUPFAM" id="SSF56281">
    <property type="entry name" value="Metallo-hydrolase/oxidoreductase"/>
    <property type="match status" value="1"/>
</dbReference>
<dbReference type="PANTHER" id="PTHR43546:SF9">
    <property type="entry name" value="L-ASCORBATE-6-PHOSPHATE LACTONASE ULAG-RELATED"/>
    <property type="match status" value="1"/>
</dbReference>
<dbReference type="InterPro" id="IPR050114">
    <property type="entry name" value="UPF0173_UPF0282_UlaG_hydrolase"/>
</dbReference>
<dbReference type="RefSeq" id="WP_379187825.1">
    <property type="nucleotide sequence ID" value="NZ_JBHSOW010000032.1"/>
</dbReference>
<keyword evidence="1" id="KW-0378">Hydrolase</keyword>
<sequence length="252" mass="27342">MRLQLIRHATLNLQYAGLNFLIDPMFSEAGVNPPINNSANDRRNPLVPLPMKLEILLNPDAVLVTHVHQDHWDEAAAAALPKATPILCQPGNEETISSSGFTDVTAIESVTAFKHVNIIRTGGQHGRGEIGRKMGRVSGFILQADGQPTVYIAGDTIWCDDVVQALDAYRPDVTIVNAGGARFAAGDPITMDADDVVSLCQHAAYTKVVAVHMDAINHCLTTRADLRNRLSHEGWLDQVSIPEDGDGFEYNG</sequence>
<evidence type="ECO:0000259" key="5">
    <source>
        <dbReference type="Pfam" id="PF12706"/>
    </source>
</evidence>
<comment type="catalytic activity">
    <reaction evidence="4">
        <text>3',5'-cyclic UMP + H2O = UMP + H(+)</text>
        <dbReference type="Rhea" id="RHEA:70575"/>
        <dbReference type="ChEBI" id="CHEBI:15377"/>
        <dbReference type="ChEBI" id="CHEBI:15378"/>
        <dbReference type="ChEBI" id="CHEBI:57865"/>
        <dbReference type="ChEBI" id="CHEBI:184387"/>
    </reaction>
    <physiologicalReaction direction="left-to-right" evidence="4">
        <dbReference type="Rhea" id="RHEA:70576"/>
    </physiologicalReaction>
</comment>
<dbReference type="Gene3D" id="3.60.15.10">
    <property type="entry name" value="Ribonuclease Z/Hydroxyacylglutathione hydrolase-like"/>
    <property type="match status" value="1"/>
</dbReference>